<protein>
    <submittedName>
        <fullName evidence="2">Uncharacterized protein</fullName>
    </submittedName>
</protein>
<keyword evidence="1" id="KW-0175">Coiled coil</keyword>
<dbReference type="AlphaFoldDB" id="A0A0F9KD02"/>
<proteinExistence type="predicted"/>
<organism evidence="2">
    <name type="scientific">marine sediment metagenome</name>
    <dbReference type="NCBI Taxonomy" id="412755"/>
    <lineage>
        <taxon>unclassified sequences</taxon>
        <taxon>metagenomes</taxon>
        <taxon>ecological metagenomes</taxon>
    </lineage>
</organism>
<evidence type="ECO:0000313" key="2">
    <source>
        <dbReference type="EMBL" id="KKM72531.1"/>
    </source>
</evidence>
<comment type="caution">
    <text evidence="2">The sequence shown here is derived from an EMBL/GenBank/DDBJ whole genome shotgun (WGS) entry which is preliminary data.</text>
</comment>
<name>A0A0F9KD02_9ZZZZ</name>
<feature type="coiled-coil region" evidence="1">
    <location>
        <begin position="40"/>
        <end position="74"/>
    </location>
</feature>
<accession>A0A0F9KD02</accession>
<gene>
    <name evidence="2" type="ORF">LCGC14_1419560</name>
</gene>
<reference evidence="2" key="1">
    <citation type="journal article" date="2015" name="Nature">
        <title>Complex archaea that bridge the gap between prokaryotes and eukaryotes.</title>
        <authorList>
            <person name="Spang A."/>
            <person name="Saw J.H."/>
            <person name="Jorgensen S.L."/>
            <person name="Zaremba-Niedzwiedzka K."/>
            <person name="Martijn J."/>
            <person name="Lind A.E."/>
            <person name="van Eijk R."/>
            <person name="Schleper C."/>
            <person name="Guy L."/>
            <person name="Ettema T.J."/>
        </authorList>
    </citation>
    <scope>NUCLEOTIDE SEQUENCE</scope>
</reference>
<dbReference type="EMBL" id="LAZR01009451">
    <property type="protein sequence ID" value="KKM72531.1"/>
    <property type="molecule type" value="Genomic_DNA"/>
</dbReference>
<evidence type="ECO:0000256" key="1">
    <source>
        <dbReference type="SAM" id="Coils"/>
    </source>
</evidence>
<sequence length="84" mass="10074">MRINIKKYINKIRNFNPFNYFLKKRIQSLEISKSIQKEIIITFKMRIKIKNDEIKNLEKKIFNADQLISEIKESLTNLKMIGGN</sequence>